<organism evidence="1 2">
    <name type="scientific">Mangrovihabitans endophyticus</name>
    <dbReference type="NCBI Taxonomy" id="1751298"/>
    <lineage>
        <taxon>Bacteria</taxon>
        <taxon>Bacillati</taxon>
        <taxon>Actinomycetota</taxon>
        <taxon>Actinomycetes</taxon>
        <taxon>Micromonosporales</taxon>
        <taxon>Micromonosporaceae</taxon>
        <taxon>Mangrovihabitans</taxon>
    </lineage>
</organism>
<evidence type="ECO:0000313" key="2">
    <source>
        <dbReference type="Proteomes" id="UP000656042"/>
    </source>
</evidence>
<dbReference type="AlphaFoldDB" id="A0A8J3BZU0"/>
<keyword evidence="2" id="KW-1185">Reference proteome</keyword>
<dbReference type="RefSeq" id="WP_189079233.1">
    <property type="nucleotide sequence ID" value="NZ_BMMX01000008.1"/>
</dbReference>
<comment type="caution">
    <text evidence="1">The sequence shown here is derived from an EMBL/GenBank/DDBJ whole genome shotgun (WGS) entry which is preliminary data.</text>
</comment>
<dbReference type="Proteomes" id="UP000656042">
    <property type="component" value="Unassembled WGS sequence"/>
</dbReference>
<dbReference type="EMBL" id="BMMX01000008">
    <property type="protein sequence ID" value="GGK89059.1"/>
    <property type="molecule type" value="Genomic_DNA"/>
</dbReference>
<evidence type="ECO:0000313" key="1">
    <source>
        <dbReference type="EMBL" id="GGK89059.1"/>
    </source>
</evidence>
<sequence length="160" mass="17192">MTTWRAELHYRTTDIDPAQVADHLAESAAVVHYHSEDHVLRLRAGLDGHDLAAATAAACHWADDVDAVLAAGGVTASPIRLTVEDAAAGPLRWAAGAHEAAEILGVSTARLRQLDGKEGFPHAVLELAGGKVYHADEIETWRRTRPVDRGGRPRKTSPDE</sequence>
<gene>
    <name evidence="1" type="ORF">GCM10012284_23880</name>
</gene>
<accession>A0A8J3BZU0</accession>
<reference evidence="1" key="1">
    <citation type="journal article" date="2014" name="Int. J. Syst. Evol. Microbiol.">
        <title>Complete genome sequence of Corynebacterium casei LMG S-19264T (=DSM 44701T), isolated from a smear-ripened cheese.</title>
        <authorList>
            <consortium name="US DOE Joint Genome Institute (JGI-PGF)"/>
            <person name="Walter F."/>
            <person name="Albersmeier A."/>
            <person name="Kalinowski J."/>
            <person name="Ruckert C."/>
        </authorList>
    </citation>
    <scope>NUCLEOTIDE SEQUENCE</scope>
    <source>
        <strain evidence="1">CGMCC 4.7299</strain>
    </source>
</reference>
<name>A0A8J3BZU0_9ACTN</name>
<reference evidence="1" key="2">
    <citation type="submission" date="2020-09" db="EMBL/GenBank/DDBJ databases">
        <authorList>
            <person name="Sun Q."/>
            <person name="Zhou Y."/>
        </authorList>
    </citation>
    <scope>NUCLEOTIDE SEQUENCE</scope>
    <source>
        <strain evidence="1">CGMCC 4.7299</strain>
    </source>
</reference>
<protein>
    <submittedName>
        <fullName evidence="1">Uncharacterized protein</fullName>
    </submittedName>
</protein>
<proteinExistence type="predicted"/>